<gene>
    <name evidence="2" type="ORF">CY34DRAFT_15352</name>
</gene>
<protein>
    <submittedName>
        <fullName evidence="2">Uncharacterized protein</fullName>
    </submittedName>
</protein>
<reference evidence="2 3" key="1">
    <citation type="submission" date="2014-04" db="EMBL/GenBank/DDBJ databases">
        <authorList>
            <consortium name="DOE Joint Genome Institute"/>
            <person name="Kuo A."/>
            <person name="Ruytinx J."/>
            <person name="Rineau F."/>
            <person name="Colpaert J."/>
            <person name="Kohler A."/>
            <person name="Nagy L.G."/>
            <person name="Floudas D."/>
            <person name="Copeland A."/>
            <person name="Barry K.W."/>
            <person name="Cichocki N."/>
            <person name="Veneault-Fourrey C."/>
            <person name="LaButti K."/>
            <person name="Lindquist E.A."/>
            <person name="Lipzen A."/>
            <person name="Lundell T."/>
            <person name="Morin E."/>
            <person name="Murat C."/>
            <person name="Sun H."/>
            <person name="Tunlid A."/>
            <person name="Henrissat B."/>
            <person name="Grigoriev I.V."/>
            <person name="Hibbett D.S."/>
            <person name="Martin F."/>
            <person name="Nordberg H.P."/>
            <person name="Cantor M.N."/>
            <person name="Hua S.X."/>
        </authorList>
    </citation>
    <scope>NUCLEOTIDE SEQUENCE [LARGE SCALE GENOMIC DNA]</scope>
    <source>
        <strain evidence="2 3">UH-Slu-Lm8-n1</strain>
    </source>
</reference>
<name>A0A0C9ZKE8_9AGAM</name>
<proteinExistence type="predicted"/>
<dbReference type="AlphaFoldDB" id="A0A0C9ZKE8"/>
<sequence>MGPAAAPYKSGLVLVPHRDNELMNRTTTYFGGVRDLVQAWRYILLDADADQTRNGVTHEEIEEILNAWVYHDAIDEPRPPEEVPSAPSLASESAFGCAGRNMSR</sequence>
<dbReference type="EMBL" id="KN835420">
    <property type="protein sequence ID" value="KIK37935.1"/>
    <property type="molecule type" value="Genomic_DNA"/>
</dbReference>
<dbReference type="InParanoid" id="A0A0C9ZKE8"/>
<dbReference type="Proteomes" id="UP000054485">
    <property type="component" value="Unassembled WGS sequence"/>
</dbReference>
<keyword evidence="3" id="KW-1185">Reference proteome</keyword>
<reference evidence="3" key="2">
    <citation type="submission" date="2015-01" db="EMBL/GenBank/DDBJ databases">
        <title>Evolutionary Origins and Diversification of the Mycorrhizal Mutualists.</title>
        <authorList>
            <consortium name="DOE Joint Genome Institute"/>
            <consortium name="Mycorrhizal Genomics Consortium"/>
            <person name="Kohler A."/>
            <person name="Kuo A."/>
            <person name="Nagy L.G."/>
            <person name="Floudas D."/>
            <person name="Copeland A."/>
            <person name="Barry K.W."/>
            <person name="Cichocki N."/>
            <person name="Veneault-Fourrey C."/>
            <person name="LaButti K."/>
            <person name="Lindquist E.A."/>
            <person name="Lipzen A."/>
            <person name="Lundell T."/>
            <person name="Morin E."/>
            <person name="Murat C."/>
            <person name="Riley R."/>
            <person name="Ohm R."/>
            <person name="Sun H."/>
            <person name="Tunlid A."/>
            <person name="Henrissat B."/>
            <person name="Grigoriev I.V."/>
            <person name="Hibbett D.S."/>
            <person name="Martin F."/>
        </authorList>
    </citation>
    <scope>NUCLEOTIDE SEQUENCE [LARGE SCALE GENOMIC DNA]</scope>
    <source>
        <strain evidence="3">UH-Slu-Lm8-n1</strain>
    </source>
</reference>
<feature type="region of interest" description="Disordered" evidence="1">
    <location>
        <begin position="76"/>
        <end position="104"/>
    </location>
</feature>
<organism evidence="2 3">
    <name type="scientific">Suillus luteus UH-Slu-Lm8-n1</name>
    <dbReference type="NCBI Taxonomy" id="930992"/>
    <lineage>
        <taxon>Eukaryota</taxon>
        <taxon>Fungi</taxon>
        <taxon>Dikarya</taxon>
        <taxon>Basidiomycota</taxon>
        <taxon>Agaricomycotina</taxon>
        <taxon>Agaricomycetes</taxon>
        <taxon>Agaricomycetidae</taxon>
        <taxon>Boletales</taxon>
        <taxon>Suillineae</taxon>
        <taxon>Suillaceae</taxon>
        <taxon>Suillus</taxon>
    </lineage>
</organism>
<evidence type="ECO:0000313" key="2">
    <source>
        <dbReference type="EMBL" id="KIK37935.1"/>
    </source>
</evidence>
<dbReference type="OrthoDB" id="2688282at2759"/>
<dbReference type="HOGENOM" id="CLU_2251831_0_0_1"/>
<evidence type="ECO:0000313" key="3">
    <source>
        <dbReference type="Proteomes" id="UP000054485"/>
    </source>
</evidence>
<evidence type="ECO:0000256" key="1">
    <source>
        <dbReference type="SAM" id="MobiDB-lite"/>
    </source>
</evidence>
<accession>A0A0C9ZKE8</accession>